<sequence>MRKLRKKRLLICLGILLAVLAVPIVINHFGTSYTSLNKTDQAIIGEIDTYFKKNKEENIWEGYHLEDKTVVVVNKRLGNLYLFNPKEEVHSPLAAKITMPGSSQLAVYRLCILTPETIPIRFNIGSFNGIGEHYKLFGNEVYFLRYNQEESVEASYSSKHFITLLTHEAFHYYMQDKWAGGSRFSKELSEQDLELLKQENVLLTDIQTELSKEKLSKAQLLQYAKEYAKLMRARIADNTDYLKAELSMETAEGTAQYIGIKASEMVGYDYGVMYFDNMKDVPFSETNILLEKEGIDKSFLANRMPYETGALLCLLLDELEVKGWKEKLNEQTLDHPVTLCSILLEYVEKNGL</sequence>
<keyword evidence="2" id="KW-1185">Reference proteome</keyword>
<evidence type="ECO:0000313" key="2">
    <source>
        <dbReference type="Proteomes" id="UP001325248"/>
    </source>
</evidence>
<accession>A0ABZ0U6D2</accession>
<dbReference type="Proteomes" id="UP001325248">
    <property type="component" value="Chromosome"/>
</dbReference>
<reference evidence="1" key="1">
    <citation type="submission" date="2023-10" db="EMBL/GenBank/DDBJ databases">
        <title>Genome sequence of Blautia coccoides DSM 935.</title>
        <authorList>
            <person name="Boeer T."/>
            <person name="Bengelsdorf F.R."/>
            <person name="Daniel R."/>
            <person name="Poehlein A."/>
        </authorList>
    </citation>
    <scope>NUCLEOTIDE SEQUENCE [LARGE SCALE GENOMIC DNA]</scope>
    <source>
        <strain evidence="1">DSM 935</strain>
    </source>
</reference>
<evidence type="ECO:0000313" key="1">
    <source>
        <dbReference type="EMBL" id="WPX72317.1"/>
    </source>
</evidence>
<protein>
    <submittedName>
        <fullName evidence="1">Uncharacterized protein</fullName>
    </submittedName>
</protein>
<gene>
    <name evidence="1" type="ORF">BLCOC_06530</name>
</gene>
<organism evidence="1 2">
    <name type="scientific">Blautia producta</name>
    <dbReference type="NCBI Taxonomy" id="33035"/>
    <lineage>
        <taxon>Bacteria</taxon>
        <taxon>Bacillati</taxon>
        <taxon>Bacillota</taxon>
        <taxon>Clostridia</taxon>
        <taxon>Lachnospirales</taxon>
        <taxon>Lachnospiraceae</taxon>
        <taxon>Blautia</taxon>
    </lineage>
</organism>
<dbReference type="EMBL" id="CP136422">
    <property type="protein sequence ID" value="WPX72317.1"/>
    <property type="molecule type" value="Genomic_DNA"/>
</dbReference>
<proteinExistence type="predicted"/>
<name>A0ABZ0U6D2_9FIRM</name>